<dbReference type="AlphaFoldDB" id="A0A7T3V4X4"/>
<comment type="similarity">
    <text evidence="2">Belongs to the BMP lipoprotein family.</text>
</comment>
<dbReference type="KEGG" id="tper:IWA51_08650"/>
<dbReference type="EMBL" id="CP064936">
    <property type="protein sequence ID" value="QQA00340.1"/>
    <property type="molecule type" value="Genomic_DNA"/>
</dbReference>
<dbReference type="GO" id="GO:0005886">
    <property type="term" value="C:plasma membrane"/>
    <property type="evidence" value="ECO:0007669"/>
    <property type="project" value="UniProtKB-SubCell"/>
</dbReference>
<evidence type="ECO:0000256" key="3">
    <source>
        <dbReference type="ARBA" id="ARBA00022448"/>
    </source>
</evidence>
<sequence length="270" mass="29793">MQFQKKKLRLPFQKLEQTRQNGEQNLQPLPQQKKFDVIISSNPSLPEIAEPVSRMFPEQKFIFLDAAVSGNKNMAAVSYNQKEQAYLSGYIAGLFSKTKRVGLIAAQEYPVMNEVLMPCFAKGASDAVPETVCDFRIVGNWYDASKGAEITKAMAFSGTDVILPICGGASRGVISAAKELGIHLVWFDENAFSKAPGTIISSCLVLQKKAAKETALDYLNGKILWGQTRTVGFSDGYIEFVRDDPLYESSVSPSIREKMDVLIESLSESN</sequence>
<proteinExistence type="inferred from homology"/>
<keyword evidence="7" id="KW-0564">Palmitate</keyword>
<evidence type="ECO:0000313" key="10">
    <source>
        <dbReference type="EMBL" id="QQA00340.1"/>
    </source>
</evidence>
<evidence type="ECO:0000256" key="8">
    <source>
        <dbReference type="ARBA" id="ARBA00023288"/>
    </source>
</evidence>
<evidence type="ECO:0000256" key="2">
    <source>
        <dbReference type="ARBA" id="ARBA00008610"/>
    </source>
</evidence>
<dbReference type="Gene3D" id="3.40.50.2300">
    <property type="match status" value="2"/>
</dbReference>
<evidence type="ECO:0000256" key="6">
    <source>
        <dbReference type="ARBA" id="ARBA00023136"/>
    </source>
</evidence>
<keyword evidence="6" id="KW-0472">Membrane</keyword>
<dbReference type="InterPro" id="IPR050957">
    <property type="entry name" value="BMP_lipoprotein"/>
</dbReference>
<evidence type="ECO:0000256" key="1">
    <source>
        <dbReference type="ARBA" id="ARBA00004193"/>
    </source>
</evidence>
<accession>A0A7T3V4X4</accession>
<evidence type="ECO:0000256" key="4">
    <source>
        <dbReference type="ARBA" id="ARBA00022475"/>
    </source>
</evidence>
<dbReference type="InterPro" id="IPR028082">
    <property type="entry name" value="Peripla_BP_I"/>
</dbReference>
<reference evidence="10 11" key="1">
    <citation type="submission" date="2020-11" db="EMBL/GenBank/DDBJ databases">
        <title>Treponema Peruensis nv. sp., first commensal Treponema isolated from human feces.</title>
        <authorList>
            <person name="Belkhou C."/>
            <person name="Raes J."/>
        </authorList>
    </citation>
    <scope>NUCLEOTIDE SEQUENCE [LARGE SCALE GENOMIC DNA]</scope>
    <source>
        <strain evidence="10 11">RCC2812</strain>
    </source>
</reference>
<dbReference type="PANTHER" id="PTHR34296:SF2">
    <property type="entry name" value="ABC TRANSPORTER GUANOSINE-BINDING PROTEIN NUPN"/>
    <property type="match status" value="1"/>
</dbReference>
<dbReference type="PANTHER" id="PTHR34296">
    <property type="entry name" value="TRANSCRIPTIONAL ACTIVATOR PROTEIN MED"/>
    <property type="match status" value="1"/>
</dbReference>
<keyword evidence="4" id="KW-1003">Cell membrane</keyword>
<keyword evidence="5" id="KW-0732">Signal</keyword>
<name>A0A7T3V4X4_9SPIR</name>
<keyword evidence="8" id="KW-0449">Lipoprotein</keyword>
<dbReference type="RefSeq" id="WP_198442125.1">
    <property type="nucleotide sequence ID" value="NZ_CP064936.1"/>
</dbReference>
<comment type="subcellular location">
    <subcellularLocation>
        <location evidence="1">Cell membrane</location>
        <topology evidence="1">Lipid-anchor</topology>
    </subcellularLocation>
</comment>
<protein>
    <submittedName>
        <fullName evidence="10">BMP family ABC transporter substrate-binding protein</fullName>
    </submittedName>
</protein>
<evidence type="ECO:0000256" key="7">
    <source>
        <dbReference type="ARBA" id="ARBA00023139"/>
    </source>
</evidence>
<dbReference type="Proteomes" id="UP000595224">
    <property type="component" value="Chromosome"/>
</dbReference>
<evidence type="ECO:0000259" key="9">
    <source>
        <dbReference type="Pfam" id="PF02608"/>
    </source>
</evidence>
<evidence type="ECO:0000256" key="5">
    <source>
        <dbReference type="ARBA" id="ARBA00022729"/>
    </source>
</evidence>
<evidence type="ECO:0000313" key="11">
    <source>
        <dbReference type="Proteomes" id="UP000595224"/>
    </source>
</evidence>
<dbReference type="SUPFAM" id="SSF53822">
    <property type="entry name" value="Periplasmic binding protein-like I"/>
    <property type="match status" value="1"/>
</dbReference>
<organism evidence="10 11">
    <name type="scientific">Treponema peruense</name>
    <dbReference type="NCBI Taxonomy" id="2787628"/>
    <lineage>
        <taxon>Bacteria</taxon>
        <taxon>Pseudomonadati</taxon>
        <taxon>Spirochaetota</taxon>
        <taxon>Spirochaetia</taxon>
        <taxon>Spirochaetales</taxon>
        <taxon>Treponemataceae</taxon>
        <taxon>Treponema</taxon>
    </lineage>
</organism>
<keyword evidence="11" id="KW-1185">Reference proteome</keyword>
<feature type="domain" description="ABC transporter substrate-binding protein PnrA-like" evidence="9">
    <location>
        <begin position="10"/>
        <end position="263"/>
    </location>
</feature>
<dbReference type="InterPro" id="IPR003760">
    <property type="entry name" value="PnrA-like"/>
</dbReference>
<dbReference type="Pfam" id="PF02608">
    <property type="entry name" value="Bmp"/>
    <property type="match status" value="1"/>
</dbReference>
<keyword evidence="3" id="KW-0813">Transport</keyword>
<gene>
    <name evidence="10" type="ORF">IWA51_08650</name>
</gene>